<feature type="binding site" evidence="7">
    <location>
        <position position="130"/>
    </location>
    <ligand>
        <name>a 1,2-diacyl-sn-glycero-3-phospho-(1'-sn-glycerol)</name>
        <dbReference type="ChEBI" id="CHEBI:64716"/>
    </ligand>
</feature>
<dbReference type="PANTHER" id="PTHR30589">
    <property type="entry name" value="PROLIPOPROTEIN DIACYLGLYCERYL TRANSFERASE"/>
    <property type="match status" value="1"/>
</dbReference>
<comment type="catalytic activity">
    <reaction evidence="7">
        <text>L-cysteinyl-[prolipoprotein] + a 1,2-diacyl-sn-glycero-3-phospho-(1'-sn-glycerol) = an S-1,2-diacyl-sn-glyceryl-L-cysteinyl-[prolipoprotein] + sn-glycerol 1-phosphate + H(+)</text>
        <dbReference type="Rhea" id="RHEA:56712"/>
        <dbReference type="Rhea" id="RHEA-COMP:14679"/>
        <dbReference type="Rhea" id="RHEA-COMP:14680"/>
        <dbReference type="ChEBI" id="CHEBI:15378"/>
        <dbReference type="ChEBI" id="CHEBI:29950"/>
        <dbReference type="ChEBI" id="CHEBI:57685"/>
        <dbReference type="ChEBI" id="CHEBI:64716"/>
        <dbReference type="ChEBI" id="CHEBI:140658"/>
        <dbReference type="EC" id="2.5.1.145"/>
    </reaction>
</comment>
<sequence>MHNELLKIGPFTVYGYGLMIAIGIFSAYCLAEYRARKIGLNDERVFGMTIWAVIGGILGGKILYYITILPQIFADPSLLYRDLLEGFVIYGALIGGFIGIVLYCHIWKMNLLSYLDLALPSVALAQGFGRIGCLLAGCCYGQETDSAFAITFHNSAYAPNGVPLIPTQIISSGLDFLHFFILLYFVKKWKKHDGQVTGLFFMLYSAGRFVLEYFRGDLERGSVGVLSTSQFIAIFMFVFGAVFFFGLSKKKAAVPTEVKKQDE</sequence>
<keyword evidence="8" id="KW-0328">Glycosyltransferase</keyword>
<feature type="transmembrane region" description="Helical" evidence="7">
    <location>
        <begin position="198"/>
        <end position="216"/>
    </location>
</feature>
<accession>A0ABV1FG09</accession>
<keyword evidence="6 7" id="KW-0472">Membrane</keyword>
<comment type="caution">
    <text evidence="8">The sequence shown here is derived from an EMBL/GenBank/DDBJ whole genome shotgun (WGS) entry which is preliminary data.</text>
</comment>
<keyword evidence="2 7" id="KW-1003">Cell membrane</keyword>
<evidence type="ECO:0000256" key="4">
    <source>
        <dbReference type="ARBA" id="ARBA00022692"/>
    </source>
</evidence>
<keyword evidence="5 7" id="KW-1133">Transmembrane helix</keyword>
<dbReference type="Pfam" id="PF01790">
    <property type="entry name" value="LGT"/>
    <property type="match status" value="1"/>
</dbReference>
<keyword evidence="4 7" id="KW-0812">Transmembrane</keyword>
<feature type="transmembrane region" description="Helical" evidence="7">
    <location>
        <begin position="87"/>
        <end position="105"/>
    </location>
</feature>
<feature type="transmembrane region" description="Helical" evidence="7">
    <location>
        <begin position="13"/>
        <end position="33"/>
    </location>
</feature>
<evidence type="ECO:0000256" key="5">
    <source>
        <dbReference type="ARBA" id="ARBA00022989"/>
    </source>
</evidence>
<keyword evidence="9" id="KW-1185">Reference proteome</keyword>
<dbReference type="Proteomes" id="UP001438008">
    <property type="component" value="Unassembled WGS sequence"/>
</dbReference>
<dbReference type="NCBIfam" id="TIGR00544">
    <property type="entry name" value="lgt"/>
    <property type="match status" value="1"/>
</dbReference>
<comment type="similarity">
    <text evidence="1 7">Belongs to the Lgt family.</text>
</comment>
<dbReference type="EC" id="2.5.1.145" evidence="7"/>
<keyword evidence="3 7" id="KW-0808">Transferase</keyword>
<protein>
    <recommendedName>
        <fullName evidence="7">Phosphatidylglycerol--prolipoprotein diacylglyceryl transferase</fullName>
        <ecNumber evidence="7">2.5.1.145</ecNumber>
    </recommendedName>
</protein>
<dbReference type="InterPro" id="IPR001640">
    <property type="entry name" value="Lgt"/>
</dbReference>
<dbReference type="HAMAP" id="MF_01147">
    <property type="entry name" value="Lgt"/>
    <property type="match status" value="1"/>
</dbReference>
<evidence type="ECO:0000256" key="1">
    <source>
        <dbReference type="ARBA" id="ARBA00007150"/>
    </source>
</evidence>
<feature type="transmembrane region" description="Helical" evidence="7">
    <location>
        <begin position="45"/>
        <end position="67"/>
    </location>
</feature>
<evidence type="ECO:0000256" key="7">
    <source>
        <dbReference type="HAMAP-Rule" id="MF_01147"/>
    </source>
</evidence>
<dbReference type="RefSeq" id="WP_349164378.1">
    <property type="nucleotide sequence ID" value="NZ_JBBMFE010000005.1"/>
</dbReference>
<evidence type="ECO:0000256" key="3">
    <source>
        <dbReference type="ARBA" id="ARBA00022679"/>
    </source>
</evidence>
<evidence type="ECO:0000256" key="6">
    <source>
        <dbReference type="ARBA" id="ARBA00023136"/>
    </source>
</evidence>
<reference evidence="8 9" key="1">
    <citation type="submission" date="2024-03" db="EMBL/GenBank/DDBJ databases">
        <title>Human intestinal bacterial collection.</title>
        <authorList>
            <person name="Pauvert C."/>
            <person name="Hitch T.C.A."/>
            <person name="Clavel T."/>
        </authorList>
    </citation>
    <scope>NUCLEOTIDE SEQUENCE [LARGE SCALE GENOMIC DNA]</scope>
    <source>
        <strain evidence="8 9">CLA-AA-H132</strain>
    </source>
</reference>
<comment type="subcellular location">
    <subcellularLocation>
        <location evidence="7">Cell membrane</location>
        <topology evidence="7">Multi-pass membrane protein</topology>
    </subcellularLocation>
</comment>
<dbReference type="PANTHER" id="PTHR30589:SF0">
    <property type="entry name" value="PHOSPHATIDYLGLYCEROL--PROLIPOPROTEIN DIACYLGLYCERYL TRANSFERASE"/>
    <property type="match status" value="1"/>
</dbReference>
<evidence type="ECO:0000313" key="9">
    <source>
        <dbReference type="Proteomes" id="UP001438008"/>
    </source>
</evidence>
<proteinExistence type="inferred from homology"/>
<dbReference type="NCBIfam" id="NF000778">
    <property type="entry name" value="PRK00052.3-4"/>
    <property type="match status" value="1"/>
</dbReference>
<feature type="transmembrane region" description="Helical" evidence="7">
    <location>
        <begin position="228"/>
        <end position="247"/>
    </location>
</feature>
<dbReference type="EMBL" id="JBBMFE010000005">
    <property type="protein sequence ID" value="MEQ2472321.1"/>
    <property type="molecule type" value="Genomic_DNA"/>
</dbReference>
<evidence type="ECO:0000313" key="8">
    <source>
        <dbReference type="EMBL" id="MEQ2472321.1"/>
    </source>
</evidence>
<comment type="function">
    <text evidence="7">Catalyzes the transfer of the diacylglyceryl group from phosphatidylglycerol to the sulfhydryl group of the N-terminal cysteine of a prolipoprotein, the first step in the formation of mature lipoproteins.</text>
</comment>
<organism evidence="8 9">
    <name type="scientific">Laedolimicola intestinihominis</name>
    <dbReference type="NCBI Taxonomy" id="3133166"/>
    <lineage>
        <taxon>Bacteria</taxon>
        <taxon>Bacillati</taxon>
        <taxon>Bacillota</taxon>
        <taxon>Clostridia</taxon>
        <taxon>Lachnospirales</taxon>
        <taxon>Lachnospiraceae</taxon>
        <taxon>Laedolimicola</taxon>
    </lineage>
</organism>
<name>A0ABV1FG09_9FIRM</name>
<gene>
    <name evidence="7" type="primary">lgt</name>
    <name evidence="8" type="ORF">WMO29_07440</name>
</gene>
<evidence type="ECO:0000256" key="2">
    <source>
        <dbReference type="ARBA" id="ARBA00022475"/>
    </source>
</evidence>
<comment type="pathway">
    <text evidence="7">Protein modification; lipoprotein biosynthesis (diacylglyceryl transfer).</text>
</comment>
<dbReference type="GO" id="GO:0016757">
    <property type="term" value="F:glycosyltransferase activity"/>
    <property type="evidence" value="ECO:0007669"/>
    <property type="project" value="UniProtKB-KW"/>
</dbReference>